<evidence type="ECO:0000313" key="1">
    <source>
        <dbReference type="EMBL" id="SIS71162.1"/>
    </source>
</evidence>
<dbReference type="RefSeq" id="WP_096511306.1">
    <property type="nucleotide sequence ID" value="NZ_AP017422.1"/>
</dbReference>
<accession>A0A1N7LBF3</accession>
<sequence length="103" mass="11779">MEEKITSNEGSFKPVIMEELGFQTPADVFEALFSLYDIDEAILMLENLYGRSLMACERDKVVEEKPAQVYFFSKHMKAVLEGLYILHKKPESAQVTMPVLRAC</sequence>
<name>A0A1N7LBF3_9BACT</name>
<gene>
    <name evidence="1" type="ORF">SAMN05421788_101764</name>
</gene>
<protein>
    <submittedName>
        <fullName evidence="1">Uncharacterized protein</fullName>
    </submittedName>
</protein>
<proteinExistence type="predicted"/>
<dbReference type="AlphaFoldDB" id="A0A1N7LBF3"/>
<dbReference type="EMBL" id="FTOR01000001">
    <property type="protein sequence ID" value="SIS71162.1"/>
    <property type="molecule type" value="Genomic_DNA"/>
</dbReference>
<evidence type="ECO:0000313" key="2">
    <source>
        <dbReference type="Proteomes" id="UP000186917"/>
    </source>
</evidence>
<reference evidence="2" key="1">
    <citation type="submission" date="2017-01" db="EMBL/GenBank/DDBJ databases">
        <authorList>
            <person name="Varghese N."/>
            <person name="Submissions S."/>
        </authorList>
    </citation>
    <scope>NUCLEOTIDE SEQUENCE [LARGE SCALE GENOMIC DNA]</scope>
    <source>
        <strain evidence="2">DSM 21054</strain>
    </source>
</reference>
<organism evidence="1 2">
    <name type="scientific">Filimonas lacunae</name>
    <dbReference type="NCBI Taxonomy" id="477680"/>
    <lineage>
        <taxon>Bacteria</taxon>
        <taxon>Pseudomonadati</taxon>
        <taxon>Bacteroidota</taxon>
        <taxon>Chitinophagia</taxon>
        <taxon>Chitinophagales</taxon>
        <taxon>Chitinophagaceae</taxon>
        <taxon>Filimonas</taxon>
    </lineage>
</organism>
<keyword evidence="2" id="KW-1185">Reference proteome</keyword>
<dbReference type="Proteomes" id="UP000186917">
    <property type="component" value="Unassembled WGS sequence"/>
</dbReference>